<protein>
    <submittedName>
        <fullName evidence="2">Uncharacterized protein</fullName>
    </submittedName>
</protein>
<reference evidence="2" key="1">
    <citation type="submission" date="2020-11" db="EMBL/GenBank/DDBJ databases">
        <authorList>
            <consortium name="DOE Joint Genome Institute"/>
            <person name="Ahrendt S."/>
            <person name="Riley R."/>
            <person name="Andreopoulos W."/>
            <person name="Labutti K."/>
            <person name="Pangilinan J."/>
            <person name="Ruiz-Duenas F.J."/>
            <person name="Barrasa J.M."/>
            <person name="Sanchez-Garcia M."/>
            <person name="Camarero S."/>
            <person name="Miyauchi S."/>
            <person name="Serrano A."/>
            <person name="Linde D."/>
            <person name="Babiker R."/>
            <person name="Drula E."/>
            <person name="Ayuso-Fernandez I."/>
            <person name="Pacheco R."/>
            <person name="Padilla G."/>
            <person name="Ferreira P."/>
            <person name="Barriuso J."/>
            <person name="Kellner H."/>
            <person name="Castanera R."/>
            <person name="Alfaro M."/>
            <person name="Ramirez L."/>
            <person name="Pisabarro A.G."/>
            <person name="Kuo A."/>
            <person name="Tritt A."/>
            <person name="Lipzen A."/>
            <person name="He G."/>
            <person name="Yan M."/>
            <person name="Ng V."/>
            <person name="Cullen D."/>
            <person name="Martin F."/>
            <person name="Rosso M.-N."/>
            <person name="Henrissat B."/>
            <person name="Hibbett D."/>
            <person name="Martinez A.T."/>
            <person name="Grigoriev I.V."/>
        </authorList>
    </citation>
    <scope>NUCLEOTIDE SEQUENCE</scope>
    <source>
        <strain evidence="2">CBS 247.69</strain>
    </source>
</reference>
<feature type="compositionally biased region" description="Basic and acidic residues" evidence="1">
    <location>
        <begin position="209"/>
        <end position="219"/>
    </location>
</feature>
<evidence type="ECO:0000313" key="2">
    <source>
        <dbReference type="EMBL" id="KAF9466594.1"/>
    </source>
</evidence>
<dbReference type="OrthoDB" id="2554033at2759"/>
<proteinExistence type="predicted"/>
<dbReference type="AlphaFoldDB" id="A0A9P5YC89"/>
<feature type="region of interest" description="Disordered" evidence="1">
    <location>
        <begin position="122"/>
        <end position="219"/>
    </location>
</feature>
<name>A0A9P5YC89_9AGAR</name>
<feature type="compositionally biased region" description="Low complexity" evidence="1">
    <location>
        <begin position="27"/>
        <end position="40"/>
    </location>
</feature>
<feature type="region of interest" description="Disordered" evidence="1">
    <location>
        <begin position="1"/>
        <end position="60"/>
    </location>
</feature>
<evidence type="ECO:0000313" key="3">
    <source>
        <dbReference type="Proteomes" id="UP000807353"/>
    </source>
</evidence>
<comment type="caution">
    <text evidence="2">The sequence shown here is derived from an EMBL/GenBank/DDBJ whole genome shotgun (WGS) entry which is preliminary data.</text>
</comment>
<sequence length="219" mass="23363">MSSNNFNREHKPSDPIAINTSARRGRSASVSSGSSSATSSPELQTPASTSSSQRISIPSPGSSPILSYFLAQSPTNKTPASATFPFNRKFGPPPVFEEEEEVPAALHARRASTVVAGRFTQPLTAPLPESQSDRGTGLLRRLSLSNGAFAKPHLDRIARPTSPPSPPPNSAVSPTLKNAPFSRESKPRRSATINEGVRPRRAPSPMGERILKGHFDGFN</sequence>
<evidence type="ECO:0000256" key="1">
    <source>
        <dbReference type="SAM" id="MobiDB-lite"/>
    </source>
</evidence>
<feature type="compositionally biased region" description="Low complexity" evidence="1">
    <location>
        <begin position="48"/>
        <end position="60"/>
    </location>
</feature>
<dbReference type="EMBL" id="MU150241">
    <property type="protein sequence ID" value="KAF9466594.1"/>
    <property type="molecule type" value="Genomic_DNA"/>
</dbReference>
<accession>A0A9P5YC89</accession>
<dbReference type="Proteomes" id="UP000807353">
    <property type="component" value="Unassembled WGS sequence"/>
</dbReference>
<organism evidence="2 3">
    <name type="scientific">Collybia nuda</name>
    <dbReference type="NCBI Taxonomy" id="64659"/>
    <lineage>
        <taxon>Eukaryota</taxon>
        <taxon>Fungi</taxon>
        <taxon>Dikarya</taxon>
        <taxon>Basidiomycota</taxon>
        <taxon>Agaricomycotina</taxon>
        <taxon>Agaricomycetes</taxon>
        <taxon>Agaricomycetidae</taxon>
        <taxon>Agaricales</taxon>
        <taxon>Tricholomatineae</taxon>
        <taxon>Clitocybaceae</taxon>
        <taxon>Collybia</taxon>
    </lineage>
</organism>
<gene>
    <name evidence="2" type="ORF">BDZ94DRAFT_1251310</name>
</gene>
<keyword evidence="3" id="KW-1185">Reference proteome</keyword>